<dbReference type="KEGG" id="pmq:PM3016_1080"/>
<dbReference type="Pfam" id="PF01370">
    <property type="entry name" value="Epimerase"/>
    <property type="match status" value="1"/>
</dbReference>
<dbReference type="PANTHER" id="PTHR48079">
    <property type="entry name" value="PROTEIN YEEZ"/>
    <property type="match status" value="1"/>
</dbReference>
<dbReference type="Gene3D" id="3.40.50.720">
    <property type="entry name" value="NAD(P)-binding Rossmann-like Domain"/>
    <property type="match status" value="1"/>
</dbReference>
<reference evidence="2 3" key="1">
    <citation type="journal article" date="2012" name="J. Bacteriol.">
        <title>Complete Genome Sequence of Paenibacillus mucilaginosus 3016, a Bacterium Functional as Microbial Fertilizer.</title>
        <authorList>
            <person name="Ma M."/>
            <person name="Wang Z."/>
            <person name="Li L."/>
            <person name="Jiang X."/>
            <person name="Guan D."/>
            <person name="Cao F."/>
            <person name="Chen H."/>
            <person name="Wang X."/>
            <person name="Shen D."/>
            <person name="Du B."/>
            <person name="Li J."/>
        </authorList>
    </citation>
    <scope>NUCLEOTIDE SEQUENCE [LARGE SCALE GENOMIC DNA]</scope>
    <source>
        <strain evidence="2 3">3016</strain>
    </source>
</reference>
<dbReference type="GO" id="GO:0005737">
    <property type="term" value="C:cytoplasm"/>
    <property type="evidence" value="ECO:0007669"/>
    <property type="project" value="TreeGrafter"/>
</dbReference>
<dbReference type="GO" id="GO:0004029">
    <property type="term" value="F:aldehyde dehydrogenase (NAD+) activity"/>
    <property type="evidence" value="ECO:0007669"/>
    <property type="project" value="TreeGrafter"/>
</dbReference>
<proteinExistence type="predicted"/>
<dbReference type="HOGENOM" id="CLU_007383_6_1_9"/>
<dbReference type="SUPFAM" id="SSF51735">
    <property type="entry name" value="NAD(P)-binding Rossmann-fold domains"/>
    <property type="match status" value="1"/>
</dbReference>
<evidence type="ECO:0000259" key="1">
    <source>
        <dbReference type="Pfam" id="PF01370"/>
    </source>
</evidence>
<accession>H6NBY4</accession>
<protein>
    <recommendedName>
        <fullName evidence="1">NAD-dependent epimerase/dehydratase domain-containing protein</fullName>
    </recommendedName>
</protein>
<dbReference type="InterPro" id="IPR051783">
    <property type="entry name" value="NAD(P)-dependent_oxidoreduct"/>
</dbReference>
<evidence type="ECO:0000313" key="3">
    <source>
        <dbReference type="Proteomes" id="UP000007523"/>
    </source>
</evidence>
<evidence type="ECO:0000313" key="2">
    <source>
        <dbReference type="EMBL" id="AFC28016.1"/>
    </source>
</evidence>
<organism evidence="2 3">
    <name type="scientific">Paenibacillus mucilaginosus 3016</name>
    <dbReference type="NCBI Taxonomy" id="1116391"/>
    <lineage>
        <taxon>Bacteria</taxon>
        <taxon>Bacillati</taxon>
        <taxon>Bacillota</taxon>
        <taxon>Bacilli</taxon>
        <taxon>Bacillales</taxon>
        <taxon>Paenibacillaceae</taxon>
        <taxon>Paenibacillus</taxon>
    </lineage>
</organism>
<dbReference type="STRING" id="1116391.PM3016_1080"/>
<dbReference type="InterPro" id="IPR036291">
    <property type="entry name" value="NAD(P)-bd_dom_sf"/>
</dbReference>
<dbReference type="Proteomes" id="UP000007523">
    <property type="component" value="Chromosome"/>
</dbReference>
<name>H6NBY4_9BACL</name>
<dbReference type="PANTHER" id="PTHR48079:SF6">
    <property type="entry name" value="NAD(P)-BINDING DOMAIN-CONTAINING PROTEIN-RELATED"/>
    <property type="match status" value="1"/>
</dbReference>
<sequence>MRALVTGGTGFLGGQLAKRLAMLGWDVTAAGRREDKGRRLMERGIRFLRADMGDRERIEAACAGMDAVFHCAALTSPWGDYRDLYESNVTGTRHLLLGCLRHDVGRLVHVSTAGVYFDYTDRMGLTECGPLPERMANAYLQTKRLAELEVEAAGRLGLPVVTIRPQMIAGEGGGSLLTRLLRANARHGLPLIDGGQAVVDFSFVDNVVDALLLCQAAPASALGQAYNISNGEAVRLAHLLPRLFGTLGEKLNARPLSYRAAYGWAAAMEAASRLRGGRPEPLLTRYMVGVLGRSQTLDIRAARDGLGYEPRIDAAEGLARLAAAWRVQERCAGAME</sequence>
<keyword evidence="3" id="KW-1185">Reference proteome</keyword>
<dbReference type="AlphaFoldDB" id="H6NBY4"/>
<gene>
    <name evidence="2" type="ORF">PM3016_1080</name>
</gene>
<dbReference type="InterPro" id="IPR001509">
    <property type="entry name" value="Epimerase_deHydtase"/>
</dbReference>
<dbReference type="EMBL" id="CP003235">
    <property type="protein sequence ID" value="AFC28016.1"/>
    <property type="molecule type" value="Genomic_DNA"/>
</dbReference>
<dbReference type="RefSeq" id="WP_014368710.1">
    <property type="nucleotide sequence ID" value="NC_016935.1"/>
</dbReference>
<feature type="domain" description="NAD-dependent epimerase/dehydratase" evidence="1">
    <location>
        <begin position="3"/>
        <end position="228"/>
    </location>
</feature>